<comment type="caution">
    <text evidence="2">The sequence shown here is derived from an EMBL/GenBank/DDBJ whole genome shotgun (WGS) entry which is preliminary data.</text>
</comment>
<dbReference type="Proteomes" id="UP001154282">
    <property type="component" value="Unassembled WGS sequence"/>
</dbReference>
<protein>
    <submittedName>
        <fullName evidence="2">Uncharacterized protein</fullName>
    </submittedName>
</protein>
<accession>A0AAV0K4M3</accession>
<feature type="compositionally biased region" description="Basic and acidic residues" evidence="1">
    <location>
        <begin position="52"/>
        <end position="96"/>
    </location>
</feature>
<organism evidence="2 3">
    <name type="scientific">Linum tenue</name>
    <dbReference type="NCBI Taxonomy" id="586396"/>
    <lineage>
        <taxon>Eukaryota</taxon>
        <taxon>Viridiplantae</taxon>
        <taxon>Streptophyta</taxon>
        <taxon>Embryophyta</taxon>
        <taxon>Tracheophyta</taxon>
        <taxon>Spermatophyta</taxon>
        <taxon>Magnoliopsida</taxon>
        <taxon>eudicotyledons</taxon>
        <taxon>Gunneridae</taxon>
        <taxon>Pentapetalae</taxon>
        <taxon>rosids</taxon>
        <taxon>fabids</taxon>
        <taxon>Malpighiales</taxon>
        <taxon>Linaceae</taxon>
        <taxon>Linum</taxon>
    </lineage>
</organism>
<dbReference type="EMBL" id="CAMGYJ010000005">
    <property type="protein sequence ID" value="CAI0416703.1"/>
    <property type="molecule type" value="Genomic_DNA"/>
</dbReference>
<feature type="compositionally biased region" description="Basic and acidic residues" evidence="1">
    <location>
        <begin position="176"/>
        <end position="185"/>
    </location>
</feature>
<dbReference type="AlphaFoldDB" id="A0AAV0K4M3"/>
<sequence>MVVIRNPQKCKPVANQIDRGHGILDHRPREGNQQPILDNPGHIHGQRRRLAHQQEHGEVQGKSTERIRPKHHEIEMETRRLPENRVLDEDPRDKQENQAARGNIVQRSNRIQGNPFRSQQDLNQYQSCGLERDRAQLQHHPPDVEPRLAVRGNRDADGDREHVGHGVGLEALPLERNADGVDGDGHQGFQHLDEGDGEVDVGGIGQPEGERVERPDWDDGGEVHLPRH</sequence>
<keyword evidence="3" id="KW-1185">Reference proteome</keyword>
<feature type="region of interest" description="Disordered" evidence="1">
    <location>
        <begin position="13"/>
        <end position="119"/>
    </location>
</feature>
<evidence type="ECO:0000313" key="2">
    <source>
        <dbReference type="EMBL" id="CAI0416703.1"/>
    </source>
</evidence>
<reference evidence="2" key="1">
    <citation type="submission" date="2022-08" db="EMBL/GenBank/DDBJ databases">
        <authorList>
            <person name="Gutierrez-Valencia J."/>
        </authorList>
    </citation>
    <scope>NUCLEOTIDE SEQUENCE</scope>
</reference>
<gene>
    <name evidence="2" type="ORF">LITE_LOCUS17076</name>
</gene>
<name>A0AAV0K4M3_9ROSI</name>
<evidence type="ECO:0000313" key="3">
    <source>
        <dbReference type="Proteomes" id="UP001154282"/>
    </source>
</evidence>
<feature type="compositionally biased region" description="Basic and acidic residues" evidence="1">
    <location>
        <begin position="208"/>
        <end position="228"/>
    </location>
</feature>
<feature type="compositionally biased region" description="Polar residues" evidence="1">
    <location>
        <begin position="97"/>
        <end position="119"/>
    </location>
</feature>
<feature type="region of interest" description="Disordered" evidence="1">
    <location>
        <begin position="138"/>
        <end position="228"/>
    </location>
</feature>
<feature type="compositionally biased region" description="Basic and acidic residues" evidence="1">
    <location>
        <begin position="138"/>
        <end position="164"/>
    </location>
</feature>
<evidence type="ECO:0000256" key="1">
    <source>
        <dbReference type="SAM" id="MobiDB-lite"/>
    </source>
</evidence>
<proteinExistence type="predicted"/>
<feature type="compositionally biased region" description="Basic and acidic residues" evidence="1">
    <location>
        <begin position="18"/>
        <end position="30"/>
    </location>
</feature>